<dbReference type="Pfam" id="PF02127">
    <property type="entry name" value="Peptidase_M18"/>
    <property type="match status" value="1"/>
</dbReference>
<evidence type="ECO:0000256" key="5">
    <source>
        <dbReference type="ARBA" id="ARBA00022723"/>
    </source>
</evidence>
<evidence type="ECO:0000256" key="4">
    <source>
        <dbReference type="ARBA" id="ARBA00022670"/>
    </source>
</evidence>
<evidence type="ECO:0000256" key="6">
    <source>
        <dbReference type="ARBA" id="ARBA00022801"/>
    </source>
</evidence>
<dbReference type="InterPro" id="IPR023358">
    <property type="entry name" value="Peptidase_M18_dom2"/>
</dbReference>
<dbReference type="FunFam" id="2.30.250.10:FF:000006">
    <property type="entry name" value="Probable M18 family aminopeptidase 1"/>
    <property type="match status" value="1"/>
</dbReference>
<dbReference type="GO" id="GO:0008237">
    <property type="term" value="F:metallopeptidase activity"/>
    <property type="evidence" value="ECO:0007669"/>
    <property type="project" value="UniProtKB-KW"/>
</dbReference>
<dbReference type="Gene3D" id="2.30.250.10">
    <property type="entry name" value="Aminopeptidase i, Domain 2"/>
    <property type="match status" value="1"/>
</dbReference>
<keyword evidence="5 9" id="KW-0479">Metal-binding</keyword>
<dbReference type="PRINTS" id="PR00932">
    <property type="entry name" value="AMINO1PTASE"/>
</dbReference>
<comment type="caution">
    <text evidence="11">The sequence shown here is derived from an EMBL/GenBank/DDBJ whole genome shotgun (WGS) entry which is preliminary data.</text>
</comment>
<evidence type="ECO:0000256" key="9">
    <source>
        <dbReference type="RuleBase" id="RU004386"/>
    </source>
</evidence>
<proteinExistence type="inferred from homology"/>
<comment type="similarity">
    <text evidence="2 9">Belongs to the peptidase M18 family.</text>
</comment>
<dbReference type="PANTHER" id="PTHR28570">
    <property type="entry name" value="ASPARTYL AMINOPEPTIDASE"/>
    <property type="match status" value="1"/>
</dbReference>
<evidence type="ECO:0000256" key="8">
    <source>
        <dbReference type="ARBA" id="ARBA00023049"/>
    </source>
</evidence>
<dbReference type="NCBIfam" id="NF002600">
    <property type="entry name" value="PRK02256.1"/>
    <property type="match status" value="1"/>
</dbReference>
<dbReference type="GO" id="GO:0008270">
    <property type="term" value="F:zinc ion binding"/>
    <property type="evidence" value="ECO:0007669"/>
    <property type="project" value="InterPro"/>
</dbReference>
<evidence type="ECO:0000313" key="12">
    <source>
        <dbReference type="Proteomes" id="UP000769156"/>
    </source>
</evidence>
<dbReference type="InterPro" id="IPR001948">
    <property type="entry name" value="Peptidase_M18"/>
</dbReference>
<keyword evidence="8 9" id="KW-0482">Metalloprotease</keyword>
<dbReference type="EMBL" id="DYVY01000004">
    <property type="protein sequence ID" value="HJF93180.1"/>
    <property type="molecule type" value="Genomic_DNA"/>
</dbReference>
<gene>
    <name evidence="11" type="ORF">K8V82_00105</name>
</gene>
<protein>
    <recommendedName>
        <fullName evidence="10">M18 family aminopeptidase</fullName>
        <ecNumber evidence="10">3.4.11.-</ecNumber>
    </recommendedName>
</protein>
<dbReference type="SUPFAM" id="SSF101821">
    <property type="entry name" value="Aminopeptidase/glucanase lid domain"/>
    <property type="match status" value="1"/>
</dbReference>
<evidence type="ECO:0000256" key="7">
    <source>
        <dbReference type="ARBA" id="ARBA00022833"/>
    </source>
</evidence>
<keyword evidence="7 9" id="KW-0862">Zinc</keyword>
<evidence type="ECO:0000256" key="1">
    <source>
        <dbReference type="ARBA" id="ARBA00001947"/>
    </source>
</evidence>
<dbReference type="GO" id="GO:0006508">
    <property type="term" value="P:proteolysis"/>
    <property type="evidence" value="ECO:0007669"/>
    <property type="project" value="UniProtKB-KW"/>
</dbReference>
<dbReference type="GO" id="GO:0004177">
    <property type="term" value="F:aminopeptidase activity"/>
    <property type="evidence" value="ECO:0007669"/>
    <property type="project" value="UniProtKB-KW"/>
</dbReference>
<name>A0A921HYJ7_9FIRM</name>
<dbReference type="PANTHER" id="PTHR28570:SF2">
    <property type="entry name" value="M18 FAMILY AMINOPEPTIDASE 1-RELATED"/>
    <property type="match status" value="1"/>
</dbReference>
<dbReference type="GO" id="GO:0005737">
    <property type="term" value="C:cytoplasm"/>
    <property type="evidence" value="ECO:0007669"/>
    <property type="project" value="UniProtKB-ARBA"/>
</dbReference>
<evidence type="ECO:0000256" key="2">
    <source>
        <dbReference type="ARBA" id="ARBA00008290"/>
    </source>
</evidence>
<keyword evidence="6 9" id="KW-0378">Hydrolase</keyword>
<dbReference type="AlphaFoldDB" id="A0A921HYJ7"/>
<evidence type="ECO:0000256" key="3">
    <source>
        <dbReference type="ARBA" id="ARBA00022438"/>
    </source>
</evidence>
<dbReference type="Gene3D" id="3.40.630.10">
    <property type="entry name" value="Zn peptidases"/>
    <property type="match status" value="1"/>
</dbReference>
<reference evidence="11" key="1">
    <citation type="journal article" date="2021" name="PeerJ">
        <title>Extensive microbial diversity within the chicken gut microbiome revealed by metagenomics and culture.</title>
        <authorList>
            <person name="Gilroy R."/>
            <person name="Ravi A."/>
            <person name="Getino M."/>
            <person name="Pursley I."/>
            <person name="Horton D.L."/>
            <person name="Alikhan N.F."/>
            <person name="Baker D."/>
            <person name="Gharbi K."/>
            <person name="Hall N."/>
            <person name="Watson M."/>
            <person name="Adriaenssens E.M."/>
            <person name="Foster-Nyarko E."/>
            <person name="Jarju S."/>
            <person name="Secka A."/>
            <person name="Antonio M."/>
            <person name="Oren A."/>
            <person name="Chaudhuri R.R."/>
            <person name="La Ragione R."/>
            <person name="Hildebrand F."/>
            <person name="Pallen M.J."/>
        </authorList>
    </citation>
    <scope>NUCLEOTIDE SEQUENCE</scope>
    <source>
        <strain evidence="11">ChiSjej5B23-16112</strain>
    </source>
</reference>
<accession>A0A921HYJ7</accession>
<dbReference type="CDD" id="cd05659">
    <property type="entry name" value="M18_API"/>
    <property type="match status" value="1"/>
</dbReference>
<dbReference type="SUPFAM" id="SSF53187">
    <property type="entry name" value="Zn-dependent exopeptidases"/>
    <property type="match status" value="1"/>
</dbReference>
<evidence type="ECO:0000313" key="11">
    <source>
        <dbReference type="EMBL" id="HJF93180.1"/>
    </source>
</evidence>
<comment type="cofactor">
    <cofactor evidence="1 10">
        <name>Zn(2+)</name>
        <dbReference type="ChEBI" id="CHEBI:29105"/>
    </cofactor>
</comment>
<organism evidence="11 12">
    <name type="scientific">Lachnoclostridium phocaeense</name>
    <dbReference type="NCBI Taxonomy" id="1871021"/>
    <lineage>
        <taxon>Bacteria</taxon>
        <taxon>Bacillati</taxon>
        <taxon>Bacillota</taxon>
        <taxon>Clostridia</taxon>
        <taxon>Lachnospirales</taxon>
        <taxon>Lachnospiraceae</taxon>
    </lineage>
</organism>
<dbReference type="Proteomes" id="UP000769156">
    <property type="component" value="Unassembled WGS sequence"/>
</dbReference>
<keyword evidence="3 9" id="KW-0031">Aminopeptidase</keyword>
<evidence type="ECO:0000256" key="10">
    <source>
        <dbReference type="RuleBase" id="RU004387"/>
    </source>
</evidence>
<dbReference type="EC" id="3.4.11.-" evidence="10"/>
<sequence>MERTNAWLTYSEGELGELERISSLYKACLDEGKTERECVKAAVRIAVEHGYRDLKEVITSGGSLSAGDKVYAVCMEKSVILFHIGENPLEEGMNILGAHIDSPRIDVKQNPLYENEELAYLDTHYYGGIKKYQWVTLPLALHGVVVEKDGTTVDICIGEKEEDPVFAVTDLLVHLAGKQLEKKANIVIEGEKLDLLVGSRPLKKEEEDAQDKAEKEAVKKQILQLLKETYQIEEEDFFSAELEIVPAGKARDCGLDRSMIMAYGQDDRVCAFTSLFAMMDTADLKKTACCILVDKEEIGSVGATGMHSRFFENTVAEVMALKEGESELKLRRALQNSKMLSSDVSAAYDPMYAEVFEKRSSAFFAKGLVFNKFTGSRGKSGSNDANAEYLAQIRRAMDEQNVAYQFAELGKVDAGGGGTIAYIMANYGMEVIDSGVAVLCMHAPWEITSKADVYEAYKGYKAFIREM</sequence>
<keyword evidence="4 9" id="KW-0645">Protease</keyword>
<reference evidence="11" key="2">
    <citation type="submission" date="2021-09" db="EMBL/GenBank/DDBJ databases">
        <authorList>
            <person name="Gilroy R."/>
        </authorList>
    </citation>
    <scope>NUCLEOTIDE SEQUENCE</scope>
    <source>
        <strain evidence="11">ChiSjej5B23-16112</strain>
    </source>
</reference>